<keyword evidence="3" id="KW-0408">Iron</keyword>
<dbReference type="GO" id="GO:0051539">
    <property type="term" value="F:4 iron, 4 sulfur cluster binding"/>
    <property type="evidence" value="ECO:0007669"/>
    <property type="project" value="UniProtKB-KW"/>
</dbReference>
<dbReference type="Proteomes" id="UP000010847">
    <property type="component" value="Chromosome"/>
</dbReference>
<gene>
    <name evidence="6" type="ORF">DESME_08450</name>
</gene>
<dbReference type="AlphaFoldDB" id="W0ED25"/>
<dbReference type="SUPFAM" id="SSF54862">
    <property type="entry name" value="4Fe-4S ferredoxins"/>
    <property type="match status" value="1"/>
</dbReference>
<dbReference type="OrthoDB" id="1795896at2"/>
<evidence type="ECO:0000256" key="4">
    <source>
        <dbReference type="ARBA" id="ARBA00023014"/>
    </source>
</evidence>
<dbReference type="GO" id="GO:0008616">
    <property type="term" value="P:tRNA queuosine(34) biosynthetic process"/>
    <property type="evidence" value="ECO:0007669"/>
    <property type="project" value="InterPro"/>
</dbReference>
<evidence type="ECO:0000256" key="3">
    <source>
        <dbReference type="ARBA" id="ARBA00023004"/>
    </source>
</evidence>
<evidence type="ECO:0000256" key="2">
    <source>
        <dbReference type="ARBA" id="ARBA00022723"/>
    </source>
</evidence>
<reference evidence="6 7" key="1">
    <citation type="submission" date="2013-12" db="EMBL/GenBank/DDBJ databases">
        <authorList>
            <consortium name="DOE Joint Genome Institute"/>
            <person name="Smidt H."/>
            <person name="Huntemann M."/>
            <person name="Han J."/>
            <person name="Chen A."/>
            <person name="Kyrpides N."/>
            <person name="Mavromatis K."/>
            <person name="Markowitz V."/>
            <person name="Palaniappan K."/>
            <person name="Ivanova N."/>
            <person name="Schaumberg A."/>
            <person name="Pati A."/>
            <person name="Liolios K."/>
            <person name="Nordberg H.P."/>
            <person name="Cantor M.N."/>
            <person name="Hua S.X."/>
            <person name="Woyke T."/>
        </authorList>
    </citation>
    <scope>NUCLEOTIDE SEQUENCE [LARGE SCALE GENOMIC DNA]</scope>
    <source>
        <strain evidence="7">DSM 15288</strain>
    </source>
</reference>
<organism evidence="6 7">
    <name type="scientific">Desulfitobacterium metallireducens DSM 15288</name>
    <dbReference type="NCBI Taxonomy" id="871968"/>
    <lineage>
        <taxon>Bacteria</taxon>
        <taxon>Bacillati</taxon>
        <taxon>Bacillota</taxon>
        <taxon>Clostridia</taxon>
        <taxon>Eubacteriales</taxon>
        <taxon>Desulfitobacteriaceae</taxon>
        <taxon>Desulfitobacterium</taxon>
    </lineage>
</organism>
<dbReference type="PROSITE" id="PS51379">
    <property type="entry name" value="4FE4S_FER_2"/>
    <property type="match status" value="1"/>
</dbReference>
<dbReference type="InterPro" id="IPR017896">
    <property type="entry name" value="4Fe4S_Fe-S-bd"/>
</dbReference>
<evidence type="ECO:0000313" key="7">
    <source>
        <dbReference type="Proteomes" id="UP000010847"/>
    </source>
</evidence>
<dbReference type="RefSeq" id="WP_006717216.1">
    <property type="nucleotide sequence ID" value="NZ_CP007032.1"/>
</dbReference>
<name>W0ED25_9FIRM</name>
<keyword evidence="7" id="KW-1185">Reference proteome</keyword>
<dbReference type="PANTHER" id="PTHR30002">
    <property type="entry name" value="EPOXYQUEUOSINE REDUCTASE"/>
    <property type="match status" value="1"/>
</dbReference>
<dbReference type="KEGG" id="dmt:DESME_08450"/>
<feature type="domain" description="4Fe-4S ferredoxin-type" evidence="5">
    <location>
        <begin position="149"/>
        <end position="178"/>
    </location>
</feature>
<keyword evidence="1" id="KW-0004">4Fe-4S</keyword>
<evidence type="ECO:0000256" key="1">
    <source>
        <dbReference type="ARBA" id="ARBA00022485"/>
    </source>
</evidence>
<accession>W0ED25</accession>
<dbReference type="InterPro" id="IPR004453">
    <property type="entry name" value="QueG"/>
</dbReference>
<keyword evidence="2" id="KW-0479">Metal-binding</keyword>
<evidence type="ECO:0000259" key="5">
    <source>
        <dbReference type="PROSITE" id="PS51379"/>
    </source>
</evidence>
<dbReference type="InterPro" id="IPR017900">
    <property type="entry name" value="4Fe4S_Fe_S_CS"/>
</dbReference>
<dbReference type="PANTHER" id="PTHR30002:SF4">
    <property type="entry name" value="EPOXYQUEUOSINE REDUCTASE"/>
    <property type="match status" value="1"/>
</dbReference>
<sequence>MNDGSTDLQSYITQTALENGALLVGYTKVRRTQPVIILAFPFSNSWILNHPFYITRRFGEELWHEHKVHEKLTTLLQKEGYRYKVKSSLSVFGDIRPLAIAAGIGQWGKNGLVVNKTYGSKLLFSALFSDAPFEAIDQTHPFEISSELNPLSSSSDSCVNCDRCLKACPGKAFKNGIFNPRRCFLKSIRGCSECIQSCTGEAQ</sequence>
<keyword evidence="4" id="KW-0411">Iron-sulfur</keyword>
<dbReference type="STRING" id="871968.DESME_08450"/>
<protein>
    <submittedName>
        <fullName evidence="6">4Fe-4S ferredoxin</fullName>
    </submittedName>
</protein>
<evidence type="ECO:0000313" key="6">
    <source>
        <dbReference type="EMBL" id="AHF07099.1"/>
    </source>
</evidence>
<dbReference type="GO" id="GO:0046872">
    <property type="term" value="F:metal ion binding"/>
    <property type="evidence" value="ECO:0007669"/>
    <property type="project" value="UniProtKB-KW"/>
</dbReference>
<dbReference type="GO" id="GO:0052693">
    <property type="term" value="F:epoxyqueuosine reductase activity"/>
    <property type="evidence" value="ECO:0007669"/>
    <property type="project" value="TreeGrafter"/>
</dbReference>
<proteinExistence type="predicted"/>
<dbReference type="PROSITE" id="PS00198">
    <property type="entry name" value="4FE4S_FER_1"/>
    <property type="match status" value="1"/>
</dbReference>
<dbReference type="eggNOG" id="COG1600">
    <property type="taxonomic scope" value="Bacteria"/>
</dbReference>
<dbReference type="EMBL" id="CP007032">
    <property type="protein sequence ID" value="AHF07099.1"/>
    <property type="molecule type" value="Genomic_DNA"/>
</dbReference>
<dbReference type="HOGENOM" id="CLU_1347084_0_0_9"/>